<evidence type="ECO:0000313" key="3">
    <source>
        <dbReference type="Proteomes" id="UP001457282"/>
    </source>
</evidence>
<accession>A0AAW1WCS9</accession>
<dbReference type="Pfam" id="PF00226">
    <property type="entry name" value="DnaJ"/>
    <property type="match status" value="1"/>
</dbReference>
<dbReference type="EMBL" id="JBEDUW010000006">
    <property type="protein sequence ID" value="KAK9921671.1"/>
    <property type="molecule type" value="Genomic_DNA"/>
</dbReference>
<reference evidence="2 3" key="1">
    <citation type="journal article" date="2023" name="G3 (Bethesda)">
        <title>A chromosome-length genome assembly and annotation of blackberry (Rubus argutus, cv. 'Hillquist').</title>
        <authorList>
            <person name="Bruna T."/>
            <person name="Aryal R."/>
            <person name="Dudchenko O."/>
            <person name="Sargent D.J."/>
            <person name="Mead D."/>
            <person name="Buti M."/>
            <person name="Cavallini A."/>
            <person name="Hytonen T."/>
            <person name="Andres J."/>
            <person name="Pham M."/>
            <person name="Weisz D."/>
            <person name="Mascagni F."/>
            <person name="Usai G."/>
            <person name="Natali L."/>
            <person name="Bassil N."/>
            <person name="Fernandez G.E."/>
            <person name="Lomsadze A."/>
            <person name="Armour M."/>
            <person name="Olukolu B."/>
            <person name="Poorten T."/>
            <person name="Britton C."/>
            <person name="Davik J."/>
            <person name="Ashrafi H."/>
            <person name="Aiden E.L."/>
            <person name="Borodovsky M."/>
            <person name="Worthington M."/>
        </authorList>
    </citation>
    <scope>NUCLEOTIDE SEQUENCE [LARGE SCALE GENOMIC DNA]</scope>
    <source>
        <strain evidence="2">PI 553951</strain>
    </source>
</reference>
<keyword evidence="3" id="KW-1185">Reference proteome</keyword>
<comment type="caution">
    <text evidence="2">The sequence shown here is derived from an EMBL/GenBank/DDBJ whole genome shotgun (WGS) entry which is preliminary data.</text>
</comment>
<sequence>MNSAMKVALLNSKLNYSIYVRTALFHSTPVLDRKRRNYWESSRNHNYSKRSRRIHAKQTLLRNVNDYADFLFQKWQNPYDLNDPSSSRDTSWFKKQYSAKGSKKKWGGNQGASSWGRRGFEFCEFVDVETIFQSRFGGNGFFYRSFVNEEDSQQWSSSNYSGKSWSWRHHNEEQYESEFDNSESDLRLALGLRAAGPLKLEDVKNAYRTCALKWHPDRHQGSSKAAAEEKFKHCSAAYQSLCDKLAVN</sequence>
<name>A0AAW1WCS9_RUBAR</name>
<dbReference type="SMART" id="SM00271">
    <property type="entry name" value="DnaJ"/>
    <property type="match status" value="1"/>
</dbReference>
<dbReference type="InterPro" id="IPR036869">
    <property type="entry name" value="J_dom_sf"/>
</dbReference>
<dbReference type="PANTHER" id="PTHR45376:SF1">
    <property type="entry name" value="CHAPERONE DNAJ-DOMAIN SUPERFAMILY PROTEIN-RELATED"/>
    <property type="match status" value="1"/>
</dbReference>
<dbReference type="PANTHER" id="PTHR45376">
    <property type="entry name" value="CHAPERONE DNAJ-DOMAIN SUPERFAMILY PROTEIN-RELATED"/>
    <property type="match status" value="1"/>
</dbReference>
<gene>
    <name evidence="2" type="ORF">M0R45_030173</name>
</gene>
<evidence type="ECO:0000313" key="2">
    <source>
        <dbReference type="EMBL" id="KAK9921671.1"/>
    </source>
</evidence>
<dbReference type="CDD" id="cd06257">
    <property type="entry name" value="DnaJ"/>
    <property type="match status" value="1"/>
</dbReference>
<dbReference type="SUPFAM" id="SSF46565">
    <property type="entry name" value="Chaperone J-domain"/>
    <property type="match status" value="1"/>
</dbReference>
<dbReference type="Gene3D" id="1.10.287.110">
    <property type="entry name" value="DnaJ domain"/>
    <property type="match status" value="1"/>
</dbReference>
<evidence type="ECO:0000259" key="1">
    <source>
        <dbReference type="PROSITE" id="PS50076"/>
    </source>
</evidence>
<protein>
    <recommendedName>
        <fullName evidence="1">J domain-containing protein</fullName>
    </recommendedName>
</protein>
<dbReference type="AlphaFoldDB" id="A0AAW1WCS9"/>
<feature type="domain" description="J" evidence="1">
    <location>
        <begin position="185"/>
        <end position="246"/>
    </location>
</feature>
<dbReference type="Proteomes" id="UP001457282">
    <property type="component" value="Unassembled WGS sequence"/>
</dbReference>
<dbReference type="PROSITE" id="PS50076">
    <property type="entry name" value="DNAJ_2"/>
    <property type="match status" value="1"/>
</dbReference>
<organism evidence="2 3">
    <name type="scientific">Rubus argutus</name>
    <name type="common">Southern blackberry</name>
    <dbReference type="NCBI Taxonomy" id="59490"/>
    <lineage>
        <taxon>Eukaryota</taxon>
        <taxon>Viridiplantae</taxon>
        <taxon>Streptophyta</taxon>
        <taxon>Embryophyta</taxon>
        <taxon>Tracheophyta</taxon>
        <taxon>Spermatophyta</taxon>
        <taxon>Magnoliopsida</taxon>
        <taxon>eudicotyledons</taxon>
        <taxon>Gunneridae</taxon>
        <taxon>Pentapetalae</taxon>
        <taxon>rosids</taxon>
        <taxon>fabids</taxon>
        <taxon>Rosales</taxon>
        <taxon>Rosaceae</taxon>
        <taxon>Rosoideae</taxon>
        <taxon>Rosoideae incertae sedis</taxon>
        <taxon>Rubus</taxon>
    </lineage>
</organism>
<proteinExistence type="predicted"/>
<dbReference type="InterPro" id="IPR001623">
    <property type="entry name" value="DnaJ_domain"/>
</dbReference>